<dbReference type="InterPro" id="IPR000600">
    <property type="entry name" value="ROK"/>
</dbReference>
<keyword evidence="3" id="KW-1185">Reference proteome</keyword>
<accession>A0A087BE41</accession>
<comment type="caution">
    <text evidence="2">The sequence shown here is derived from an EMBL/GenBank/DDBJ whole genome shotgun (WGS) entry which is preliminary data.</text>
</comment>
<dbReference type="Gene3D" id="3.30.420.40">
    <property type="match status" value="2"/>
</dbReference>
<dbReference type="EMBL" id="JGZB01000002">
    <property type="protein sequence ID" value="KFI69291.1"/>
    <property type="molecule type" value="Genomic_DNA"/>
</dbReference>
<proteinExistence type="inferred from homology"/>
<dbReference type="InterPro" id="IPR011991">
    <property type="entry name" value="ArsR-like_HTH"/>
</dbReference>
<dbReference type="RefSeq" id="WP_022859667.1">
    <property type="nucleotide sequence ID" value="NZ_JGZB01000002.1"/>
</dbReference>
<reference evidence="2 3" key="1">
    <citation type="submission" date="2014-03" db="EMBL/GenBank/DDBJ databases">
        <title>Genomics of Bifidobacteria.</title>
        <authorList>
            <person name="Ventura M."/>
            <person name="Milani C."/>
            <person name="Lugli G.A."/>
        </authorList>
    </citation>
    <scope>NUCLEOTIDE SEQUENCE [LARGE SCALE GENOMIC DNA]</scope>
    <source>
        <strain evidence="2 3">LMG 11591</strain>
    </source>
</reference>
<dbReference type="CDD" id="cd00090">
    <property type="entry name" value="HTH_ARSR"/>
    <property type="match status" value="1"/>
</dbReference>
<dbReference type="InterPro" id="IPR036388">
    <property type="entry name" value="WH-like_DNA-bd_sf"/>
</dbReference>
<dbReference type="EC" id="2.7.1.2" evidence="2"/>
<dbReference type="GO" id="GO:0004340">
    <property type="term" value="F:glucokinase activity"/>
    <property type="evidence" value="ECO:0007669"/>
    <property type="project" value="UniProtKB-EC"/>
</dbReference>
<sequence length="402" mass="43579">MANTHLSQATLSEHNRSRVLHHLYRHGVESRANIAKALDLTPAAITKITAKLLDAGVIEETGDLEGARNRRSIGLHLNTAKFHVASVKFARSLVQINVFDLAGTEIHSEELTSIEHTEIPQTIATIHERLDALLRDDPQIIAIGMAVPGPYLRREGRTAMVSSMQEWRSVNFIDEFSQAFRVPVFMEQDARAGALAYRLFDAAHENRHLAYYLIGEGVGLGVIDHDDTINGELGAATEIGHVSIDMNGRECECGNRGCLERYCSAVAIHDELNARPELVPNSASLTHRKACNALFELANSGNSDAIELVQRIGTYVGYGCVTIINAFNPKRIIIGDIVSGGGELLLSAVQRVVNERVIPELAARTTIMLSELPADATVTGGAAVAIEALLSHPGAFMDDLAS</sequence>
<dbReference type="STRING" id="1692.BMAGN_1060"/>
<comment type="similarity">
    <text evidence="1">Belongs to the ROK (NagC/XylR) family.</text>
</comment>
<dbReference type="Pfam" id="PF00480">
    <property type="entry name" value="ROK"/>
    <property type="match status" value="1"/>
</dbReference>
<keyword evidence="2" id="KW-0808">Transferase</keyword>
<dbReference type="PANTHER" id="PTHR18964:SF149">
    <property type="entry name" value="BIFUNCTIONAL UDP-N-ACETYLGLUCOSAMINE 2-EPIMERASE_N-ACETYLMANNOSAMINE KINASE"/>
    <property type="match status" value="1"/>
</dbReference>
<protein>
    <submittedName>
        <fullName evidence="2">N-acetylglucosamine ROK family transcriptional regulator</fullName>
        <ecNumber evidence="2">2.7.1.2</ecNumber>
    </submittedName>
</protein>
<name>A0A087BE41_9BIFI</name>
<organism evidence="2 3">
    <name type="scientific">Bifidobacterium magnum</name>
    <dbReference type="NCBI Taxonomy" id="1692"/>
    <lineage>
        <taxon>Bacteria</taxon>
        <taxon>Bacillati</taxon>
        <taxon>Actinomycetota</taxon>
        <taxon>Actinomycetes</taxon>
        <taxon>Bifidobacteriales</taxon>
        <taxon>Bifidobacteriaceae</taxon>
        <taxon>Bifidobacterium</taxon>
    </lineage>
</organism>
<dbReference type="SUPFAM" id="SSF53067">
    <property type="entry name" value="Actin-like ATPase domain"/>
    <property type="match status" value="1"/>
</dbReference>
<dbReference type="eggNOG" id="COG1940">
    <property type="taxonomic scope" value="Bacteria"/>
</dbReference>
<dbReference type="Proteomes" id="UP000029052">
    <property type="component" value="Unassembled WGS sequence"/>
</dbReference>
<evidence type="ECO:0000313" key="3">
    <source>
        <dbReference type="Proteomes" id="UP000029052"/>
    </source>
</evidence>
<gene>
    <name evidence="2" type="ORF">BMAGN_1060</name>
</gene>
<dbReference type="InterPro" id="IPR036390">
    <property type="entry name" value="WH_DNA-bd_sf"/>
</dbReference>
<dbReference type="SUPFAM" id="SSF46785">
    <property type="entry name" value="Winged helix' DNA-binding domain"/>
    <property type="match status" value="1"/>
</dbReference>
<dbReference type="PROSITE" id="PS01125">
    <property type="entry name" value="ROK"/>
    <property type="match status" value="1"/>
</dbReference>
<dbReference type="InterPro" id="IPR043129">
    <property type="entry name" value="ATPase_NBD"/>
</dbReference>
<dbReference type="InterPro" id="IPR049874">
    <property type="entry name" value="ROK_cs"/>
</dbReference>
<dbReference type="Gene3D" id="1.10.10.10">
    <property type="entry name" value="Winged helix-like DNA-binding domain superfamily/Winged helix DNA-binding domain"/>
    <property type="match status" value="1"/>
</dbReference>
<evidence type="ECO:0000313" key="2">
    <source>
        <dbReference type="EMBL" id="KFI69291.1"/>
    </source>
</evidence>
<dbReference type="PANTHER" id="PTHR18964">
    <property type="entry name" value="ROK (REPRESSOR, ORF, KINASE) FAMILY"/>
    <property type="match status" value="1"/>
</dbReference>
<dbReference type="AlphaFoldDB" id="A0A087BE41"/>
<evidence type="ECO:0000256" key="1">
    <source>
        <dbReference type="ARBA" id="ARBA00006479"/>
    </source>
</evidence>